<keyword evidence="2" id="KW-1185">Reference proteome</keyword>
<protein>
    <submittedName>
        <fullName evidence="1">Uncharacterized protein</fullName>
    </submittedName>
</protein>
<dbReference type="EMBL" id="RAXT01000085">
    <property type="protein sequence ID" value="RKG33312.1"/>
    <property type="molecule type" value="Genomic_DNA"/>
</dbReference>
<gene>
    <name evidence="1" type="ORF">D7V20_18005</name>
</gene>
<dbReference type="AlphaFoldDB" id="A0A3A8EED7"/>
<proteinExistence type="predicted"/>
<evidence type="ECO:0000313" key="2">
    <source>
        <dbReference type="Proteomes" id="UP000280405"/>
    </source>
</evidence>
<name>A0A3A8EED7_9GAMM</name>
<reference evidence="1 2" key="1">
    <citation type="submission" date="2018-09" db="EMBL/GenBank/DDBJ databases">
        <title>The draft genome of Acinetobacter spp. strains.</title>
        <authorList>
            <person name="Qin J."/>
            <person name="Feng Y."/>
            <person name="Zong Z."/>
        </authorList>
    </citation>
    <scope>NUCLEOTIDE SEQUENCE [LARGE SCALE GENOMIC DNA]</scope>
    <source>
        <strain evidence="1 2">WCHAc060115</strain>
    </source>
</reference>
<comment type="caution">
    <text evidence="1">The sequence shown here is derived from an EMBL/GenBank/DDBJ whole genome shotgun (WGS) entry which is preliminary data.</text>
</comment>
<dbReference type="Proteomes" id="UP000280405">
    <property type="component" value="Unassembled WGS sequence"/>
</dbReference>
<accession>A0A3A8EED7</accession>
<evidence type="ECO:0000313" key="1">
    <source>
        <dbReference type="EMBL" id="RKG33312.1"/>
    </source>
</evidence>
<sequence>MSIFSFVVIETKSILIEKDRYRKHDFIKMDNGFYIYSRQQPPSIIDSEGILSSKFLEFICMITKEVKCDVFFIITDLKNDDLKISTNNLASKSIIIQSNNSMNLDLLYRYPYIL</sequence>
<organism evidence="1 2">
    <name type="scientific">Acinetobacter rongchengensis</name>
    <dbReference type="NCBI Taxonomy" id="2419601"/>
    <lineage>
        <taxon>Bacteria</taxon>
        <taxon>Pseudomonadati</taxon>
        <taxon>Pseudomonadota</taxon>
        <taxon>Gammaproteobacteria</taxon>
        <taxon>Moraxellales</taxon>
        <taxon>Moraxellaceae</taxon>
        <taxon>Acinetobacter</taxon>
    </lineage>
</organism>